<organism evidence="2 3">
    <name type="scientific">Saccharata proteae CBS 121410</name>
    <dbReference type="NCBI Taxonomy" id="1314787"/>
    <lineage>
        <taxon>Eukaryota</taxon>
        <taxon>Fungi</taxon>
        <taxon>Dikarya</taxon>
        <taxon>Ascomycota</taxon>
        <taxon>Pezizomycotina</taxon>
        <taxon>Dothideomycetes</taxon>
        <taxon>Dothideomycetes incertae sedis</taxon>
        <taxon>Botryosphaeriales</taxon>
        <taxon>Saccharataceae</taxon>
        <taxon>Saccharata</taxon>
    </lineage>
</organism>
<accession>A0A6A5YE70</accession>
<gene>
    <name evidence="2" type="ORF">K490DRAFT_38853</name>
</gene>
<reference evidence="2" key="1">
    <citation type="journal article" date="2020" name="Stud. Mycol.">
        <title>101 Dothideomycetes genomes: a test case for predicting lifestyles and emergence of pathogens.</title>
        <authorList>
            <person name="Haridas S."/>
            <person name="Albert R."/>
            <person name="Binder M."/>
            <person name="Bloem J."/>
            <person name="Labutti K."/>
            <person name="Salamov A."/>
            <person name="Andreopoulos B."/>
            <person name="Baker S."/>
            <person name="Barry K."/>
            <person name="Bills G."/>
            <person name="Bluhm B."/>
            <person name="Cannon C."/>
            <person name="Castanera R."/>
            <person name="Culley D."/>
            <person name="Daum C."/>
            <person name="Ezra D."/>
            <person name="Gonzalez J."/>
            <person name="Henrissat B."/>
            <person name="Kuo A."/>
            <person name="Liang C."/>
            <person name="Lipzen A."/>
            <person name="Lutzoni F."/>
            <person name="Magnuson J."/>
            <person name="Mondo S."/>
            <person name="Nolan M."/>
            <person name="Ohm R."/>
            <person name="Pangilinan J."/>
            <person name="Park H.-J."/>
            <person name="Ramirez L."/>
            <person name="Alfaro M."/>
            <person name="Sun H."/>
            <person name="Tritt A."/>
            <person name="Yoshinaga Y."/>
            <person name="Zwiers L.-H."/>
            <person name="Turgeon B."/>
            <person name="Goodwin S."/>
            <person name="Spatafora J."/>
            <person name="Crous P."/>
            <person name="Grigoriev I."/>
        </authorList>
    </citation>
    <scope>NUCLEOTIDE SEQUENCE</scope>
    <source>
        <strain evidence="2">CBS 121410</strain>
    </source>
</reference>
<proteinExistence type="predicted"/>
<keyword evidence="3" id="KW-1185">Reference proteome</keyword>
<dbReference type="AlphaFoldDB" id="A0A6A5YE70"/>
<dbReference type="OrthoDB" id="2103031at2759"/>
<evidence type="ECO:0008006" key="4">
    <source>
        <dbReference type="Google" id="ProtNLM"/>
    </source>
</evidence>
<evidence type="ECO:0000313" key="3">
    <source>
        <dbReference type="Proteomes" id="UP000799776"/>
    </source>
</evidence>
<dbReference type="Proteomes" id="UP000799776">
    <property type="component" value="Unassembled WGS sequence"/>
</dbReference>
<name>A0A6A5YE70_9PEZI</name>
<feature type="region of interest" description="Disordered" evidence="1">
    <location>
        <begin position="1"/>
        <end position="59"/>
    </location>
</feature>
<dbReference type="EMBL" id="ML978715">
    <property type="protein sequence ID" value="KAF2089131.1"/>
    <property type="molecule type" value="Genomic_DNA"/>
</dbReference>
<sequence length="320" mass="37018">MGWFSRSTDPTKKLDPQLQEFLQTEAPPEHKPPAPPAPEPEPTTQPEPEKPLVPPQSQFPDGRYAHIWKTYRPLEEVEARTKTDNEKLADVVEHYNDRRSTITLVAKENCIFQRIELKNCMEKPKTWSQSMSMCRKENREFDRCIEMQGKFLRALGYLQVYGVDPEAQERIQMHSDELYNRMLKQEEAIEQARAKGEPIPQFDHILSKENIAAAMTGKPLQAQVPGTAETAENPMPTTFDECAKLGMSDVMRDRFEKELLKVHGVERDIERQALIGEFMLQRKVAERYGEAMKTEKEKRDRRIELGKGTMGDKIKQAWGF</sequence>
<feature type="compositionally biased region" description="Pro residues" evidence="1">
    <location>
        <begin position="33"/>
        <end position="45"/>
    </location>
</feature>
<evidence type="ECO:0000256" key="1">
    <source>
        <dbReference type="SAM" id="MobiDB-lite"/>
    </source>
</evidence>
<evidence type="ECO:0000313" key="2">
    <source>
        <dbReference type="EMBL" id="KAF2089131.1"/>
    </source>
</evidence>
<protein>
    <recommendedName>
        <fullName evidence="4">Autophagy protein</fullName>
    </recommendedName>
</protein>